<organism evidence="11 12">
    <name type="scientific">Rhodocyclus tenuis</name>
    <name type="common">Rhodospirillum tenue</name>
    <dbReference type="NCBI Taxonomy" id="1066"/>
    <lineage>
        <taxon>Bacteria</taxon>
        <taxon>Pseudomonadati</taxon>
        <taxon>Pseudomonadota</taxon>
        <taxon>Betaproteobacteria</taxon>
        <taxon>Rhodocyclales</taxon>
        <taxon>Rhodocyclaceae</taxon>
        <taxon>Rhodocyclus</taxon>
    </lineage>
</organism>
<feature type="transmembrane region" description="Helical" evidence="10">
    <location>
        <begin position="238"/>
        <end position="261"/>
    </location>
</feature>
<keyword evidence="5 10" id="KW-0812">Transmembrane</keyword>
<dbReference type="PANTHER" id="PTHR43298:SF2">
    <property type="entry name" value="FMN_FAD EXPORTER YEEO-RELATED"/>
    <property type="match status" value="1"/>
</dbReference>
<dbReference type="InterPro" id="IPR048279">
    <property type="entry name" value="MdtK-like"/>
</dbReference>
<dbReference type="Pfam" id="PF01554">
    <property type="entry name" value="MatE"/>
    <property type="match status" value="2"/>
</dbReference>
<reference evidence="11 12" key="1">
    <citation type="submission" date="2019-10" db="EMBL/GenBank/DDBJ databases">
        <title>Whole-genome sequence of the purple nonsulfur photosynthetic bacterium Rhodocyclus tenuis.</title>
        <authorList>
            <person name="Kyndt J.A."/>
            <person name="Meyer T.E."/>
        </authorList>
    </citation>
    <scope>NUCLEOTIDE SEQUENCE [LARGE SCALE GENOMIC DNA]</scope>
    <source>
        <strain evidence="11 12">DSM 110</strain>
    </source>
</reference>
<evidence type="ECO:0000256" key="2">
    <source>
        <dbReference type="ARBA" id="ARBA00022448"/>
    </source>
</evidence>
<feature type="transmembrane region" description="Helical" evidence="10">
    <location>
        <begin position="156"/>
        <end position="176"/>
    </location>
</feature>
<feature type="transmembrane region" description="Helical" evidence="10">
    <location>
        <begin position="354"/>
        <end position="375"/>
    </location>
</feature>
<feature type="transmembrane region" description="Helical" evidence="10">
    <location>
        <begin position="273"/>
        <end position="294"/>
    </location>
</feature>
<keyword evidence="2" id="KW-0813">Transport</keyword>
<dbReference type="InterPro" id="IPR050222">
    <property type="entry name" value="MATE_MdtK"/>
</dbReference>
<evidence type="ECO:0000256" key="8">
    <source>
        <dbReference type="ARBA" id="ARBA00023136"/>
    </source>
</evidence>
<sequence length="461" mass="48851">MLLRQTRLLVSHALPMLIAQLAGMAMMIVDTVLLGHFGTDDLAAVAVGGGIYVAVLFALAGIVQAVGPIVAQHYGARREAAIAPALRQAFWLALLLMLPGVALMLHPGALLSLSPIEPTVEAKVRAYLTILAIGMPAVLMHRAFYSFCNAVGQPRALMTISLFAGALHCFLAWLLVSGRWGGEGLGVVGCGIANAVAGWVAFLCALAYLRFASAMAPFRLFAHWEWPHWPALRELLRLGLPMGFSSFVEISAFTFIALFVAQLGAAVVAAHRIVANLAAVVYMLPLALAIATLAQVGQAVGARDARRARLSITAGLLLAGGLSTALGIILWLLATPLVEAYTSDVRVQVTALGLIGWLALYQVFDAVQTIAAFALRAYKITLTPMIVHVLCFWGVGLGGGWWLAFRGATPLGVAGFWIASLLSLVFAALLLGGLLWRAVVRARREAEQTLMADGTAVSPHP</sequence>
<dbReference type="GO" id="GO:0015297">
    <property type="term" value="F:antiporter activity"/>
    <property type="evidence" value="ECO:0007669"/>
    <property type="project" value="UniProtKB-KW"/>
</dbReference>
<keyword evidence="6 10" id="KW-1133">Transmembrane helix</keyword>
<dbReference type="NCBIfam" id="TIGR00797">
    <property type="entry name" value="matE"/>
    <property type="match status" value="1"/>
</dbReference>
<keyword evidence="3" id="KW-0050">Antiport</keyword>
<feature type="transmembrane region" description="Helical" evidence="10">
    <location>
        <begin position="88"/>
        <end position="106"/>
    </location>
</feature>
<feature type="transmembrane region" description="Helical" evidence="10">
    <location>
        <begin position="315"/>
        <end position="334"/>
    </location>
</feature>
<gene>
    <name evidence="11" type="ORF">GHK24_08210</name>
</gene>
<feature type="transmembrane region" description="Helical" evidence="10">
    <location>
        <begin position="196"/>
        <end position="218"/>
    </location>
</feature>
<proteinExistence type="predicted"/>
<evidence type="ECO:0000256" key="3">
    <source>
        <dbReference type="ARBA" id="ARBA00022449"/>
    </source>
</evidence>
<comment type="subcellular location">
    <subcellularLocation>
        <location evidence="1">Cell inner membrane</location>
        <topology evidence="1">Multi-pass membrane protein</topology>
    </subcellularLocation>
</comment>
<keyword evidence="7" id="KW-0406">Ion transport</keyword>
<evidence type="ECO:0000256" key="6">
    <source>
        <dbReference type="ARBA" id="ARBA00022989"/>
    </source>
</evidence>
<dbReference type="PIRSF" id="PIRSF006603">
    <property type="entry name" value="DinF"/>
    <property type="match status" value="1"/>
</dbReference>
<dbReference type="AlphaFoldDB" id="A0A6L5JWM9"/>
<feature type="transmembrane region" description="Helical" evidence="10">
    <location>
        <begin position="126"/>
        <end position="144"/>
    </location>
</feature>
<evidence type="ECO:0000256" key="10">
    <source>
        <dbReference type="SAM" id="Phobius"/>
    </source>
</evidence>
<evidence type="ECO:0000313" key="11">
    <source>
        <dbReference type="EMBL" id="MQY51755.1"/>
    </source>
</evidence>
<evidence type="ECO:0000313" key="12">
    <source>
        <dbReference type="Proteomes" id="UP000480275"/>
    </source>
</evidence>
<accession>A0A6L5JWM9</accession>
<dbReference type="CDD" id="cd13131">
    <property type="entry name" value="MATE_NorM_like"/>
    <property type="match status" value="1"/>
</dbReference>
<feature type="transmembrane region" description="Helical" evidence="10">
    <location>
        <begin position="416"/>
        <end position="436"/>
    </location>
</feature>
<evidence type="ECO:0000256" key="1">
    <source>
        <dbReference type="ARBA" id="ARBA00004429"/>
    </source>
</evidence>
<feature type="transmembrane region" description="Helical" evidence="10">
    <location>
        <begin position="12"/>
        <end position="37"/>
    </location>
</feature>
<keyword evidence="8 10" id="KW-0472">Membrane</keyword>
<dbReference type="GO" id="GO:0042910">
    <property type="term" value="F:xenobiotic transmembrane transporter activity"/>
    <property type="evidence" value="ECO:0007669"/>
    <property type="project" value="InterPro"/>
</dbReference>
<comment type="caution">
    <text evidence="11">The sequence shown here is derived from an EMBL/GenBank/DDBJ whole genome shotgun (WGS) entry which is preliminary data.</text>
</comment>
<evidence type="ECO:0000256" key="5">
    <source>
        <dbReference type="ARBA" id="ARBA00022692"/>
    </source>
</evidence>
<name>A0A6L5JWM9_RHOTE</name>
<evidence type="ECO:0000256" key="9">
    <source>
        <dbReference type="ARBA" id="ARBA00031636"/>
    </source>
</evidence>
<dbReference type="GO" id="GO:0005886">
    <property type="term" value="C:plasma membrane"/>
    <property type="evidence" value="ECO:0007669"/>
    <property type="project" value="UniProtKB-SubCell"/>
</dbReference>
<dbReference type="Proteomes" id="UP000480275">
    <property type="component" value="Unassembled WGS sequence"/>
</dbReference>
<feature type="transmembrane region" description="Helical" evidence="10">
    <location>
        <begin position="382"/>
        <end position="404"/>
    </location>
</feature>
<evidence type="ECO:0000256" key="4">
    <source>
        <dbReference type="ARBA" id="ARBA00022475"/>
    </source>
</evidence>
<keyword evidence="4" id="KW-1003">Cell membrane</keyword>
<feature type="transmembrane region" description="Helical" evidence="10">
    <location>
        <begin position="43"/>
        <end position="67"/>
    </location>
</feature>
<dbReference type="GO" id="GO:0006811">
    <property type="term" value="P:monoatomic ion transport"/>
    <property type="evidence" value="ECO:0007669"/>
    <property type="project" value="UniProtKB-KW"/>
</dbReference>
<dbReference type="EMBL" id="WIXJ01000004">
    <property type="protein sequence ID" value="MQY51755.1"/>
    <property type="molecule type" value="Genomic_DNA"/>
</dbReference>
<protein>
    <recommendedName>
        <fullName evidence="9">Multidrug-efflux transporter</fullName>
    </recommendedName>
</protein>
<evidence type="ECO:0000256" key="7">
    <source>
        <dbReference type="ARBA" id="ARBA00023065"/>
    </source>
</evidence>
<dbReference type="InterPro" id="IPR002528">
    <property type="entry name" value="MATE_fam"/>
</dbReference>
<dbReference type="PANTHER" id="PTHR43298">
    <property type="entry name" value="MULTIDRUG RESISTANCE PROTEIN NORM-RELATED"/>
    <property type="match status" value="1"/>
</dbReference>